<dbReference type="EMBL" id="CP146016">
    <property type="protein sequence ID" value="WWQ60200.1"/>
    <property type="molecule type" value="Genomic_DNA"/>
</dbReference>
<keyword evidence="8 12" id="KW-0443">Lipid metabolism</keyword>
<evidence type="ECO:0000256" key="4">
    <source>
        <dbReference type="ARBA" id="ARBA00022679"/>
    </source>
</evidence>
<reference evidence="13 14" key="1">
    <citation type="submission" date="2024-02" db="EMBL/GenBank/DDBJ databases">
        <title>STSV induces naive adaptation in Sulfolobus.</title>
        <authorList>
            <person name="Xiang X."/>
            <person name="Song M."/>
        </authorList>
    </citation>
    <scope>NUCLEOTIDE SEQUENCE [LARGE SCALE GENOMIC DNA]</scope>
    <source>
        <strain evidence="13 14">RT2</strain>
    </source>
</reference>
<dbReference type="InterPro" id="IPR023547">
    <property type="entry name" value="DGGGP_synth"/>
</dbReference>
<keyword evidence="4 12" id="KW-0808">Transferase</keyword>
<feature type="transmembrane region" description="Helical" evidence="12">
    <location>
        <begin position="206"/>
        <end position="224"/>
    </location>
</feature>
<dbReference type="Gene3D" id="1.20.120.1780">
    <property type="entry name" value="UbiA prenyltransferase"/>
    <property type="match status" value="1"/>
</dbReference>
<keyword evidence="9 12" id="KW-0472">Membrane</keyword>
<gene>
    <name evidence="13" type="ORF">V6M85_12235</name>
</gene>
<keyword evidence="3 12" id="KW-0444">Lipid biosynthesis</keyword>
<feature type="transmembrane region" description="Helical" evidence="12">
    <location>
        <begin position="12"/>
        <end position="28"/>
    </location>
</feature>
<evidence type="ECO:0000256" key="6">
    <source>
        <dbReference type="ARBA" id="ARBA00022842"/>
    </source>
</evidence>
<dbReference type="GO" id="GO:0005886">
    <property type="term" value="C:plasma membrane"/>
    <property type="evidence" value="ECO:0007669"/>
    <property type="project" value="UniProtKB-SubCell"/>
</dbReference>
<dbReference type="Gene3D" id="1.10.357.140">
    <property type="entry name" value="UbiA prenyltransferase"/>
    <property type="match status" value="1"/>
</dbReference>
<dbReference type="PANTHER" id="PTHR42723">
    <property type="entry name" value="CHLOROPHYLL SYNTHASE"/>
    <property type="match status" value="1"/>
</dbReference>
<keyword evidence="14" id="KW-1185">Reference proteome</keyword>
<feature type="transmembrane region" description="Helical" evidence="12">
    <location>
        <begin position="260"/>
        <end position="281"/>
    </location>
</feature>
<dbReference type="GO" id="GO:0046474">
    <property type="term" value="P:glycerophospholipid biosynthetic process"/>
    <property type="evidence" value="ECO:0007669"/>
    <property type="project" value="UniProtKB-UniRule"/>
</dbReference>
<evidence type="ECO:0000256" key="3">
    <source>
        <dbReference type="ARBA" id="ARBA00022516"/>
    </source>
</evidence>
<evidence type="ECO:0000313" key="13">
    <source>
        <dbReference type="EMBL" id="WWQ60200.1"/>
    </source>
</evidence>
<evidence type="ECO:0000256" key="5">
    <source>
        <dbReference type="ARBA" id="ARBA00022692"/>
    </source>
</evidence>
<evidence type="ECO:0000256" key="10">
    <source>
        <dbReference type="ARBA" id="ARBA00023209"/>
    </source>
</evidence>
<organism evidence="13 14">
    <name type="scientific">Sulfolobus tengchongensis</name>
    <dbReference type="NCBI Taxonomy" id="207809"/>
    <lineage>
        <taxon>Archaea</taxon>
        <taxon>Thermoproteota</taxon>
        <taxon>Thermoprotei</taxon>
        <taxon>Sulfolobales</taxon>
        <taxon>Sulfolobaceae</taxon>
        <taxon>Sulfolobus</taxon>
    </lineage>
</organism>
<comment type="function">
    <text evidence="12">Prenyltransferase that catalyzes the transfer of the geranylgeranyl moiety of geranylgeranyl diphosphate (GGPP) to the C2 hydroxyl of (S)-3-O-geranylgeranylglyceryl phosphate (GGGP). This reaction is the second ether-bond-formation step in the biosynthesis of archaeal membrane lipids.</text>
</comment>
<keyword evidence="7 12" id="KW-1133">Transmembrane helix</keyword>
<protein>
    <recommendedName>
        <fullName evidence="12">Digeranylgeranylglyceryl phosphate synthase</fullName>
        <shortName evidence="12">DGGGP synthase</shortName>
        <shortName evidence="12">DGGGPS</shortName>
        <ecNumber evidence="12">2.5.1.42</ecNumber>
    </recommendedName>
    <alternativeName>
        <fullName evidence="12">(S)-2,3-di-O-geranylgeranylglyceryl phosphate synthase</fullName>
    </alternativeName>
    <alternativeName>
        <fullName evidence="12">Geranylgeranylglycerol-phosphate geranylgeranyltransferase</fullName>
    </alternativeName>
</protein>
<evidence type="ECO:0000256" key="11">
    <source>
        <dbReference type="ARBA" id="ARBA00023264"/>
    </source>
</evidence>
<comment type="similarity">
    <text evidence="12">Belongs to the UbiA prenyltransferase family. DGGGP synthase subfamily.</text>
</comment>
<keyword evidence="5 12" id="KW-0812">Transmembrane</keyword>
<dbReference type="HAMAP" id="MF_01286">
    <property type="entry name" value="DGGGP_synth"/>
    <property type="match status" value="1"/>
</dbReference>
<comment type="catalytic activity">
    <reaction evidence="12">
        <text>sn-3-O-(geranylgeranyl)glycerol 1-phosphate + (2E,6E,10E)-geranylgeranyl diphosphate = 2,3-bis-O-(geranylgeranyl)-sn-glycerol 1-phosphate + diphosphate</text>
        <dbReference type="Rhea" id="RHEA:18109"/>
        <dbReference type="ChEBI" id="CHEBI:33019"/>
        <dbReference type="ChEBI" id="CHEBI:57677"/>
        <dbReference type="ChEBI" id="CHEBI:58756"/>
        <dbReference type="ChEBI" id="CHEBI:58837"/>
        <dbReference type="EC" id="2.5.1.42"/>
    </reaction>
</comment>
<evidence type="ECO:0000256" key="12">
    <source>
        <dbReference type="HAMAP-Rule" id="MF_01286"/>
    </source>
</evidence>
<comment type="cofactor">
    <cofactor evidence="12">
        <name>Mg(2+)</name>
        <dbReference type="ChEBI" id="CHEBI:18420"/>
    </cofactor>
</comment>
<evidence type="ECO:0000313" key="14">
    <source>
        <dbReference type="Proteomes" id="UP001432202"/>
    </source>
</evidence>
<dbReference type="GO" id="GO:0000287">
    <property type="term" value="F:magnesium ion binding"/>
    <property type="evidence" value="ECO:0007669"/>
    <property type="project" value="UniProtKB-UniRule"/>
</dbReference>
<dbReference type="EC" id="2.5.1.42" evidence="12"/>
<dbReference type="InterPro" id="IPR000537">
    <property type="entry name" value="UbiA_prenyltransferase"/>
</dbReference>
<dbReference type="PANTHER" id="PTHR42723:SF1">
    <property type="entry name" value="CHLOROPHYLL SYNTHASE, CHLOROPLASTIC"/>
    <property type="match status" value="1"/>
</dbReference>
<dbReference type="GeneID" id="89337550"/>
<proteinExistence type="inferred from homology"/>
<keyword evidence="2 12" id="KW-1003">Cell membrane</keyword>
<feature type="transmembrane region" description="Helical" evidence="12">
    <location>
        <begin position="130"/>
        <end position="150"/>
    </location>
</feature>
<dbReference type="RefSeq" id="WP_338600583.1">
    <property type="nucleotide sequence ID" value="NZ_CP146016.1"/>
</dbReference>
<feature type="transmembrane region" description="Helical" evidence="12">
    <location>
        <begin position="40"/>
        <end position="57"/>
    </location>
</feature>
<dbReference type="GO" id="GO:0047295">
    <property type="term" value="F:geranylgeranylglycerol-phosphate geranylgeranyltransferase activity"/>
    <property type="evidence" value="ECO:0007669"/>
    <property type="project" value="UniProtKB-UniRule"/>
</dbReference>
<evidence type="ECO:0000256" key="2">
    <source>
        <dbReference type="ARBA" id="ARBA00022475"/>
    </source>
</evidence>
<dbReference type="InterPro" id="IPR044878">
    <property type="entry name" value="UbiA_sf"/>
</dbReference>
<keyword evidence="11 12" id="KW-1208">Phospholipid metabolism</keyword>
<dbReference type="Pfam" id="PF01040">
    <property type="entry name" value="UbiA"/>
    <property type="match status" value="1"/>
</dbReference>
<feature type="transmembrane region" description="Helical" evidence="12">
    <location>
        <begin position="156"/>
        <end position="173"/>
    </location>
</feature>
<accession>A0AAX4KZ92</accession>
<dbReference type="Proteomes" id="UP001432202">
    <property type="component" value="Chromosome"/>
</dbReference>
<feature type="transmembrane region" description="Helical" evidence="12">
    <location>
        <begin position="230"/>
        <end position="248"/>
    </location>
</feature>
<sequence length="283" mass="30968">MSFKSYMQLVRIHNVIGAALGAIMGFLVSSKWQILEAKQLLLSALVVGLIAAGGYVINDVYDVEIDKINKPYRPIPSGSISINQARTLAIILFAVGVLASIWLNVFAIIVALLTVIGLVYYAKELKRTGLYGNLLVATTTALSIFYGGLAFFSDDWLSRIAIPTFYSFFLTLTREIVKGIEDYNGDLANNVRTLATTLGINKSWKIVKALLALLLIVSPIPFFIGFNFIYIVILIVAFIPFTILSIVQKNTIEGASKARSYLKISAIAGIIAFLLGSLPFFRG</sequence>
<evidence type="ECO:0000256" key="9">
    <source>
        <dbReference type="ARBA" id="ARBA00023136"/>
    </source>
</evidence>
<comment type="pathway">
    <text evidence="12">Membrane lipid metabolism; glycerophospholipid metabolism.</text>
</comment>
<comment type="subcellular location">
    <subcellularLocation>
        <location evidence="1 12">Cell membrane</location>
        <topology evidence="1 12">Multi-pass membrane protein</topology>
    </subcellularLocation>
</comment>
<dbReference type="CDD" id="cd13961">
    <property type="entry name" value="PT_UbiA_DGGGPS"/>
    <property type="match status" value="1"/>
</dbReference>
<dbReference type="AlphaFoldDB" id="A0AAX4KZ92"/>
<feature type="transmembrane region" description="Helical" evidence="12">
    <location>
        <begin position="88"/>
        <end position="121"/>
    </location>
</feature>
<keyword evidence="6 12" id="KW-0460">Magnesium</keyword>
<evidence type="ECO:0000256" key="1">
    <source>
        <dbReference type="ARBA" id="ARBA00004651"/>
    </source>
</evidence>
<evidence type="ECO:0000256" key="7">
    <source>
        <dbReference type="ARBA" id="ARBA00022989"/>
    </source>
</evidence>
<keyword evidence="10 12" id="KW-0594">Phospholipid biosynthesis</keyword>
<evidence type="ECO:0000256" key="8">
    <source>
        <dbReference type="ARBA" id="ARBA00023098"/>
    </source>
</evidence>
<dbReference type="InterPro" id="IPR050475">
    <property type="entry name" value="Prenyltransferase_related"/>
</dbReference>
<name>A0AAX4KZ92_9CREN</name>